<sequence>MAQEKPTKYLEDRYAWYMSLNLGNPTGNYHKILKDADNAGTKAGIVVGGLMNPYKRKKASAVFYGAELGYQSNGRDKDFVSNALGEFYVANNSFWLNGLARYRPILWSSKLNPYADAFFGAKVIRTTVVEQLSPDQSEVLKAVNRVVPNYGVGVGLGIKLTGQLKNTYLDIGVYYQQADATKIVKPNSVEINSSYLTSYKQVLTSTNQIVIKIGLAGFM</sequence>
<comment type="caution">
    <text evidence="1">The sequence shown here is derived from an EMBL/GenBank/DDBJ whole genome shotgun (WGS) entry which is preliminary data.</text>
</comment>
<name>A0A917DJ51_9BACT</name>
<dbReference type="Proteomes" id="UP000609064">
    <property type="component" value="Unassembled WGS sequence"/>
</dbReference>
<accession>A0A917DJ51</accession>
<reference evidence="1" key="1">
    <citation type="journal article" date="2014" name="Int. J. Syst. Evol. Microbiol.">
        <title>Complete genome sequence of Corynebacterium casei LMG S-19264T (=DSM 44701T), isolated from a smear-ripened cheese.</title>
        <authorList>
            <consortium name="US DOE Joint Genome Institute (JGI-PGF)"/>
            <person name="Walter F."/>
            <person name="Albersmeier A."/>
            <person name="Kalinowski J."/>
            <person name="Ruckert C."/>
        </authorList>
    </citation>
    <scope>NUCLEOTIDE SEQUENCE</scope>
    <source>
        <strain evidence="1">CGMCC 1.15958</strain>
    </source>
</reference>
<reference evidence="1" key="2">
    <citation type="submission" date="2020-09" db="EMBL/GenBank/DDBJ databases">
        <authorList>
            <person name="Sun Q."/>
            <person name="Zhou Y."/>
        </authorList>
    </citation>
    <scope>NUCLEOTIDE SEQUENCE</scope>
    <source>
        <strain evidence="1">CGMCC 1.15958</strain>
    </source>
</reference>
<dbReference type="EMBL" id="BMKK01000001">
    <property type="protein sequence ID" value="GGD41323.1"/>
    <property type="molecule type" value="Genomic_DNA"/>
</dbReference>
<gene>
    <name evidence="1" type="ORF">GCM10011514_01720</name>
</gene>
<proteinExistence type="predicted"/>
<dbReference type="SUPFAM" id="SSF56925">
    <property type="entry name" value="OMPA-like"/>
    <property type="match status" value="1"/>
</dbReference>
<dbReference type="InterPro" id="IPR011250">
    <property type="entry name" value="OMP/PagP_B-barrel"/>
</dbReference>
<protein>
    <submittedName>
        <fullName evidence="1">Uncharacterized protein</fullName>
    </submittedName>
</protein>
<evidence type="ECO:0000313" key="2">
    <source>
        <dbReference type="Proteomes" id="UP000609064"/>
    </source>
</evidence>
<dbReference type="AlphaFoldDB" id="A0A917DJ51"/>
<organism evidence="1 2">
    <name type="scientific">Emticicia aquatilis</name>
    <dbReference type="NCBI Taxonomy" id="1537369"/>
    <lineage>
        <taxon>Bacteria</taxon>
        <taxon>Pseudomonadati</taxon>
        <taxon>Bacteroidota</taxon>
        <taxon>Cytophagia</taxon>
        <taxon>Cytophagales</taxon>
        <taxon>Leadbetterellaceae</taxon>
        <taxon>Emticicia</taxon>
    </lineage>
</organism>
<evidence type="ECO:0000313" key="1">
    <source>
        <dbReference type="EMBL" id="GGD41323.1"/>
    </source>
</evidence>
<keyword evidence="2" id="KW-1185">Reference proteome</keyword>